<feature type="region of interest" description="Disordered" evidence="1">
    <location>
        <begin position="527"/>
        <end position="594"/>
    </location>
</feature>
<evidence type="ECO:0000313" key="2">
    <source>
        <dbReference type="EMBL" id="KAF9536451.1"/>
    </source>
</evidence>
<reference evidence="2" key="1">
    <citation type="journal article" date="2020" name="Fungal Divers.">
        <title>Resolving the Mortierellaceae phylogeny through synthesis of multi-gene phylogenetics and phylogenomics.</title>
        <authorList>
            <person name="Vandepol N."/>
            <person name="Liber J."/>
            <person name="Desiro A."/>
            <person name="Na H."/>
            <person name="Kennedy M."/>
            <person name="Barry K."/>
            <person name="Grigoriev I.V."/>
            <person name="Miller A.N."/>
            <person name="O'Donnell K."/>
            <person name="Stajich J.E."/>
            <person name="Bonito G."/>
        </authorList>
    </citation>
    <scope>NUCLEOTIDE SEQUENCE</scope>
    <source>
        <strain evidence="2">NRRL 2591</strain>
    </source>
</reference>
<keyword evidence="3" id="KW-1185">Reference proteome</keyword>
<feature type="region of interest" description="Disordered" evidence="1">
    <location>
        <begin position="1"/>
        <end position="21"/>
    </location>
</feature>
<feature type="region of interest" description="Disordered" evidence="1">
    <location>
        <begin position="77"/>
        <end position="139"/>
    </location>
</feature>
<gene>
    <name evidence="2" type="ORF">EC957_010928</name>
</gene>
<feature type="region of interest" description="Disordered" evidence="1">
    <location>
        <begin position="283"/>
        <end position="357"/>
    </location>
</feature>
<feature type="compositionally biased region" description="Low complexity" evidence="1">
    <location>
        <begin position="307"/>
        <end position="323"/>
    </location>
</feature>
<protein>
    <submittedName>
        <fullName evidence="2">Uncharacterized protein</fullName>
    </submittedName>
</protein>
<dbReference type="EMBL" id="JAAAXW010000710">
    <property type="protein sequence ID" value="KAF9536451.1"/>
    <property type="molecule type" value="Genomic_DNA"/>
</dbReference>
<dbReference type="AlphaFoldDB" id="A0A9P6EVQ4"/>
<feature type="compositionally biased region" description="Low complexity" evidence="1">
    <location>
        <begin position="555"/>
        <end position="565"/>
    </location>
</feature>
<comment type="caution">
    <text evidence="2">The sequence shown here is derived from an EMBL/GenBank/DDBJ whole genome shotgun (WGS) entry which is preliminary data.</text>
</comment>
<dbReference type="Proteomes" id="UP000723463">
    <property type="component" value="Unassembled WGS sequence"/>
</dbReference>
<evidence type="ECO:0000313" key="3">
    <source>
        <dbReference type="Proteomes" id="UP000723463"/>
    </source>
</evidence>
<name>A0A9P6EVQ4_9FUNG</name>
<organism evidence="2 3">
    <name type="scientific">Mortierella hygrophila</name>
    <dbReference type="NCBI Taxonomy" id="979708"/>
    <lineage>
        <taxon>Eukaryota</taxon>
        <taxon>Fungi</taxon>
        <taxon>Fungi incertae sedis</taxon>
        <taxon>Mucoromycota</taxon>
        <taxon>Mortierellomycotina</taxon>
        <taxon>Mortierellomycetes</taxon>
        <taxon>Mortierellales</taxon>
        <taxon>Mortierellaceae</taxon>
        <taxon>Mortierella</taxon>
    </lineage>
</organism>
<feature type="compositionally biased region" description="Polar residues" evidence="1">
    <location>
        <begin position="128"/>
        <end position="139"/>
    </location>
</feature>
<feature type="region of interest" description="Disordered" evidence="1">
    <location>
        <begin position="379"/>
        <end position="435"/>
    </location>
</feature>
<proteinExistence type="predicted"/>
<feature type="compositionally biased region" description="Pro residues" evidence="1">
    <location>
        <begin position="566"/>
        <end position="579"/>
    </location>
</feature>
<accession>A0A9P6EVQ4</accession>
<evidence type="ECO:0000256" key="1">
    <source>
        <dbReference type="SAM" id="MobiDB-lite"/>
    </source>
</evidence>
<feature type="compositionally biased region" description="Basic and acidic residues" evidence="1">
    <location>
        <begin position="113"/>
        <end position="127"/>
    </location>
</feature>
<feature type="compositionally biased region" description="Low complexity" evidence="1">
    <location>
        <begin position="91"/>
        <end position="105"/>
    </location>
</feature>
<sequence>MATGHANGKRKRSSTSAAPEPNLLTTYMTNYKISITNSQQDKIRFFNKYFKDPPHYNQLLTGRGPYFRSFISKLPEGSTAPTPLGPRQVASGNNSSGDDGSGYDNSSDDGEGEGERERDGNIEDRGEASTSVSSPPTKNYRSLVFSENMRDDNRARAFLALKFLRDRLRHKARLEDRNFTFRIVRGGVTLRQLAHDIAVDMPTLAGITGNALFALFTTMIWSYRVFRHITQRWTGGEPPESTMFVMAGELSQIDIEVTERLQRKAVDKETEIREEAAKARRALVASTSMMKDSQGRARKAPRSSQTHVVVHQGTSQSSGSTSTHRGRPFHDEDDENCDSQTEYDPNNVLDDVSTNDNSSFTLYQQSPMVRDMAPIGFLTNESDRDDVSSRASIPLMSPPPPLLRSVSVARSVGSTSSYSRGPYSKKHQQGHHQQQPNVSILDNIKTSISELDAKMEQMAQKIAGAIGGMNTAIKETNAAVVAINARLDELSKGQMGESGVSLKSLQYSTQKELEKLEKRVNAMTEYGPTASRRISPGADVGSHEYPYNVPPQSRPPYHSQQLPYHQPYPPYQPYPPSYPHPSYIHPALPPGPRP</sequence>